<protein>
    <submittedName>
        <fullName evidence="2">ImmA/IrrE family metallo-endopeptidase</fullName>
    </submittedName>
</protein>
<accession>A0ABY7QYR0</accession>
<dbReference type="InterPro" id="IPR052345">
    <property type="entry name" value="Rad_response_metalloprotease"/>
</dbReference>
<reference evidence="2 3" key="1">
    <citation type="submission" date="2023-06" db="EMBL/GenBank/DDBJ databases">
        <title>The Gram-positive Non-spore-bearing Anaerobic Bacilli of Human Feces.</title>
        <authorList>
            <person name="Eggerth A.H."/>
        </authorList>
    </citation>
    <scope>NUCLEOTIDE SEQUENCE [LARGE SCALE GENOMIC DNA]</scope>
    <source>
        <strain evidence="2 3">CBA3108</strain>
    </source>
</reference>
<dbReference type="PANTHER" id="PTHR43236:SF2">
    <property type="entry name" value="BLL0069 PROTEIN"/>
    <property type="match status" value="1"/>
</dbReference>
<gene>
    <name evidence="2" type="ORF">O6R08_08775</name>
</gene>
<sequence length="222" mass="24148">MAARITENLGIDVLVLDINGAAYTLHLPERDVIVVQRTVSWFRQNFSLAHELGHILSGHMHQVDRGGEEEKTANAFAAELLMPEDVVRGVDWATVDLSTVAQLVWDLGISNDALSNRLGFLGITPCGGVENALTENTFAFLRHHWAGCDVSPDPITRRRDAASTRMLPATLLSDLEHAVVTGRAPAESLAWAMDVPVEDLGLAEPNTGPSDEDVTVLLRELP</sequence>
<feature type="domain" description="IrrE N-terminal-like" evidence="1">
    <location>
        <begin position="7"/>
        <end position="118"/>
    </location>
</feature>
<name>A0ABY7QYR0_9ACTN</name>
<dbReference type="Proteomes" id="UP001212097">
    <property type="component" value="Chromosome"/>
</dbReference>
<evidence type="ECO:0000313" key="3">
    <source>
        <dbReference type="Proteomes" id="UP001212097"/>
    </source>
</evidence>
<evidence type="ECO:0000313" key="2">
    <source>
        <dbReference type="EMBL" id="WCC79589.1"/>
    </source>
</evidence>
<dbReference type="RefSeq" id="WP_271417780.1">
    <property type="nucleotide sequence ID" value="NZ_CP115668.1"/>
</dbReference>
<dbReference type="EMBL" id="CP115668">
    <property type="protein sequence ID" value="WCC79589.1"/>
    <property type="molecule type" value="Genomic_DNA"/>
</dbReference>
<keyword evidence="3" id="KW-1185">Reference proteome</keyword>
<dbReference type="InterPro" id="IPR010359">
    <property type="entry name" value="IrrE_HExxH"/>
</dbReference>
<dbReference type="PANTHER" id="PTHR43236">
    <property type="entry name" value="ANTITOXIN HIGA1"/>
    <property type="match status" value="1"/>
</dbReference>
<organism evidence="2 3">
    <name type="scientific">Cutibacterium equinum</name>
    <dbReference type="NCBI Taxonomy" id="3016342"/>
    <lineage>
        <taxon>Bacteria</taxon>
        <taxon>Bacillati</taxon>
        <taxon>Actinomycetota</taxon>
        <taxon>Actinomycetes</taxon>
        <taxon>Propionibacteriales</taxon>
        <taxon>Propionibacteriaceae</taxon>
        <taxon>Cutibacterium</taxon>
    </lineage>
</organism>
<dbReference type="Pfam" id="PF06114">
    <property type="entry name" value="Peptidase_M78"/>
    <property type="match status" value="1"/>
</dbReference>
<evidence type="ECO:0000259" key="1">
    <source>
        <dbReference type="Pfam" id="PF06114"/>
    </source>
</evidence>
<proteinExistence type="predicted"/>
<dbReference type="Gene3D" id="1.10.10.2910">
    <property type="match status" value="1"/>
</dbReference>